<reference evidence="2 3" key="1">
    <citation type="submission" date="2020-02" db="EMBL/GenBank/DDBJ databases">
        <authorList>
            <person name="Ferguson B K."/>
        </authorList>
    </citation>
    <scope>NUCLEOTIDE SEQUENCE [LARGE SCALE GENOMIC DNA]</scope>
</reference>
<feature type="compositionally biased region" description="Low complexity" evidence="1">
    <location>
        <begin position="272"/>
        <end position="311"/>
    </location>
</feature>
<dbReference type="AlphaFoldDB" id="A0A6H5FWR6"/>
<feature type="compositionally biased region" description="Polar residues" evidence="1">
    <location>
        <begin position="325"/>
        <end position="335"/>
    </location>
</feature>
<evidence type="ECO:0000313" key="3">
    <source>
        <dbReference type="Proteomes" id="UP000479000"/>
    </source>
</evidence>
<evidence type="ECO:0000256" key="1">
    <source>
        <dbReference type="SAM" id="MobiDB-lite"/>
    </source>
</evidence>
<protein>
    <submittedName>
        <fullName evidence="2">Uncharacterized protein</fullName>
    </submittedName>
</protein>
<organism evidence="2 3">
    <name type="scientific">Nesidiocoris tenuis</name>
    <dbReference type="NCBI Taxonomy" id="355587"/>
    <lineage>
        <taxon>Eukaryota</taxon>
        <taxon>Metazoa</taxon>
        <taxon>Ecdysozoa</taxon>
        <taxon>Arthropoda</taxon>
        <taxon>Hexapoda</taxon>
        <taxon>Insecta</taxon>
        <taxon>Pterygota</taxon>
        <taxon>Neoptera</taxon>
        <taxon>Paraneoptera</taxon>
        <taxon>Hemiptera</taxon>
        <taxon>Heteroptera</taxon>
        <taxon>Panheteroptera</taxon>
        <taxon>Cimicomorpha</taxon>
        <taxon>Miridae</taxon>
        <taxon>Dicyphina</taxon>
        <taxon>Nesidiocoris</taxon>
    </lineage>
</organism>
<proteinExistence type="predicted"/>
<feature type="non-terminal residue" evidence="2">
    <location>
        <position position="362"/>
    </location>
</feature>
<dbReference type="EMBL" id="CADCXU010001838">
    <property type="protein sequence ID" value="CAA9994237.1"/>
    <property type="molecule type" value="Genomic_DNA"/>
</dbReference>
<accession>A0A6H5FWR6</accession>
<feature type="compositionally biased region" description="Acidic residues" evidence="1">
    <location>
        <begin position="221"/>
        <end position="230"/>
    </location>
</feature>
<name>A0A6H5FWR6_9HEMI</name>
<feature type="compositionally biased region" description="Basic and acidic residues" evidence="1">
    <location>
        <begin position="339"/>
        <end position="348"/>
    </location>
</feature>
<evidence type="ECO:0000313" key="2">
    <source>
        <dbReference type="EMBL" id="CAA9994237.1"/>
    </source>
</evidence>
<keyword evidence="3" id="KW-1185">Reference proteome</keyword>
<feature type="region of interest" description="Disordered" evidence="1">
    <location>
        <begin position="134"/>
        <end position="362"/>
    </location>
</feature>
<gene>
    <name evidence="2" type="ORF">NTEN_LOCUS1053</name>
</gene>
<feature type="compositionally biased region" description="Low complexity" evidence="1">
    <location>
        <begin position="236"/>
        <end position="251"/>
    </location>
</feature>
<sequence length="362" mass="41260">MKLCLAILTLLAVNQFFQKLFNCAKEEKYKVHARSGWIFSSVQTGSEPWHFGIMVILLMSALPGKDFWFEQGTNCVRFEPVFQLLDMTRCQDMIAFEAVKWLFDFHWVGLCVSVAVAQYDGPLPPRPIIPGAAPVGYSPGSGGRPSLRRRPVSRGFSDEQPPPRRPNSRGAAPRRLPPPIGLEQSLQARPPPPRPLYQDSPIAVVRPPILSSPPQVRPVVEDDDDEDSDSYEDRQPQTQQPFHPTPQQQLPQPTPPQQLFNSIDDFPVPTRQQFRPQQQQIQQEEEQPQQQQFVRQSRPQQAAPARQQTQAEIPRQEPARPKPYANQQYNRQQQVARPVQKEIAHSKATDQPTNRQKKPTSQ</sequence>
<dbReference type="Proteomes" id="UP000479000">
    <property type="component" value="Unassembled WGS sequence"/>
</dbReference>